<evidence type="ECO:0000256" key="6">
    <source>
        <dbReference type="PIRSR" id="PIRSR600223-1"/>
    </source>
</evidence>
<dbReference type="Gene3D" id="2.10.109.10">
    <property type="entry name" value="Umud Fragment, subunit A"/>
    <property type="match status" value="1"/>
</dbReference>
<dbReference type="GO" id="GO:0004252">
    <property type="term" value="F:serine-type endopeptidase activity"/>
    <property type="evidence" value="ECO:0007669"/>
    <property type="project" value="InterPro"/>
</dbReference>
<dbReference type="InterPro" id="IPR019533">
    <property type="entry name" value="Peptidase_S26"/>
</dbReference>
<dbReference type="PROSITE" id="PS00761">
    <property type="entry name" value="SPASE_I_3"/>
    <property type="match status" value="1"/>
</dbReference>
<dbReference type="GO" id="GO:0009003">
    <property type="term" value="F:signal peptidase activity"/>
    <property type="evidence" value="ECO:0007669"/>
    <property type="project" value="UniProtKB-EC"/>
</dbReference>
<evidence type="ECO:0000256" key="7">
    <source>
        <dbReference type="RuleBase" id="RU362042"/>
    </source>
</evidence>
<dbReference type="PRINTS" id="PR00727">
    <property type="entry name" value="LEADERPTASE"/>
</dbReference>
<comment type="caution">
    <text evidence="9">The sequence shown here is derived from an EMBL/GenBank/DDBJ whole genome shotgun (WGS) entry which is preliminary data.</text>
</comment>
<feature type="active site" evidence="6">
    <location>
        <position position="81"/>
    </location>
</feature>
<dbReference type="GO" id="GO:0005886">
    <property type="term" value="C:plasma membrane"/>
    <property type="evidence" value="ECO:0007669"/>
    <property type="project" value="UniProtKB-SubCell"/>
</dbReference>
<evidence type="ECO:0000256" key="1">
    <source>
        <dbReference type="ARBA" id="ARBA00000677"/>
    </source>
</evidence>
<comment type="catalytic activity">
    <reaction evidence="1 7">
        <text>Cleavage of hydrophobic, N-terminal signal or leader sequences from secreted and periplasmic proteins.</text>
        <dbReference type="EC" id="3.4.21.89"/>
    </reaction>
</comment>
<reference evidence="9" key="2">
    <citation type="journal article" date="2021" name="PeerJ">
        <title>Extensive microbial diversity within the chicken gut microbiome revealed by metagenomics and culture.</title>
        <authorList>
            <person name="Gilroy R."/>
            <person name="Ravi A."/>
            <person name="Getino M."/>
            <person name="Pursley I."/>
            <person name="Horton D.L."/>
            <person name="Alikhan N.F."/>
            <person name="Baker D."/>
            <person name="Gharbi K."/>
            <person name="Hall N."/>
            <person name="Watson M."/>
            <person name="Adriaenssens E.M."/>
            <person name="Foster-Nyarko E."/>
            <person name="Jarju S."/>
            <person name="Secka A."/>
            <person name="Antonio M."/>
            <person name="Oren A."/>
            <person name="Chaudhuri R.R."/>
            <person name="La Ragione R."/>
            <person name="Hildebrand F."/>
            <person name="Pallen M.J."/>
        </authorList>
    </citation>
    <scope>NUCLEOTIDE SEQUENCE</scope>
    <source>
        <strain evidence="9">ChiHjej12B11-29160</strain>
    </source>
</reference>
<organism evidence="9 10">
    <name type="scientific">Candidatus Coprovicinus avistercoris</name>
    <dbReference type="NCBI Taxonomy" id="2840754"/>
    <lineage>
        <taxon>Bacteria</taxon>
        <taxon>Bacillati</taxon>
        <taxon>Actinomycetota</taxon>
        <taxon>Coriobacteriia</taxon>
        <taxon>Coriobacteriales</taxon>
        <taxon>Coriobacteriaceae</taxon>
        <taxon>Coriobacteriaceae incertae sedis</taxon>
        <taxon>Candidatus Coprovicinus</taxon>
    </lineage>
</organism>
<dbReference type="Pfam" id="PF10502">
    <property type="entry name" value="Peptidase_S26"/>
    <property type="match status" value="1"/>
</dbReference>
<keyword evidence="7" id="KW-0645">Protease</keyword>
<comment type="similarity">
    <text evidence="3 7">Belongs to the peptidase S26 family.</text>
</comment>
<dbReference type="GO" id="GO:0006465">
    <property type="term" value="P:signal peptide processing"/>
    <property type="evidence" value="ECO:0007669"/>
    <property type="project" value="InterPro"/>
</dbReference>
<dbReference type="PANTHER" id="PTHR43390:SF1">
    <property type="entry name" value="CHLOROPLAST PROCESSING PEPTIDASE"/>
    <property type="match status" value="1"/>
</dbReference>
<dbReference type="EMBL" id="DVMQ01000007">
    <property type="protein sequence ID" value="HIU23775.1"/>
    <property type="molecule type" value="Genomic_DNA"/>
</dbReference>
<name>A0A9D1HYU2_9ACTN</name>
<dbReference type="InterPro" id="IPR000223">
    <property type="entry name" value="Pept_S26A_signal_pept_1"/>
</dbReference>
<evidence type="ECO:0000256" key="2">
    <source>
        <dbReference type="ARBA" id="ARBA00004401"/>
    </source>
</evidence>
<evidence type="ECO:0000256" key="5">
    <source>
        <dbReference type="ARBA" id="ARBA00022801"/>
    </source>
</evidence>
<dbReference type="NCBIfam" id="TIGR02227">
    <property type="entry name" value="sigpep_I_bact"/>
    <property type="match status" value="1"/>
</dbReference>
<reference evidence="9" key="1">
    <citation type="submission" date="2020-10" db="EMBL/GenBank/DDBJ databases">
        <authorList>
            <person name="Gilroy R."/>
        </authorList>
    </citation>
    <scope>NUCLEOTIDE SEQUENCE</scope>
    <source>
        <strain evidence="9">ChiHjej12B11-29160</strain>
    </source>
</reference>
<protein>
    <recommendedName>
        <fullName evidence="4 7">Signal peptidase I</fullName>
        <ecNumber evidence="4 7">3.4.21.89</ecNumber>
    </recommendedName>
</protein>
<dbReference type="InterPro" id="IPR019758">
    <property type="entry name" value="Pept_S26A_signal_pept_1_CS"/>
</dbReference>
<dbReference type="Proteomes" id="UP000824078">
    <property type="component" value="Unassembled WGS sequence"/>
</dbReference>
<dbReference type="AlphaFoldDB" id="A0A9D1HYU2"/>
<sequence>MRTLKSILSFLAVVVVGVVLALGIRTFVAEVYEVPTGSMLETVQLGDRLIGEKISYRFRDPEPGEIVTFEDPEGSGQTLLKRVIATEGQTVELIDGVVYVDGVALDEPYVDGKPSDPIPFDGEGGGISYPYVVPEGCIWVMGDNRTNSRDSRYFGAIPVDSVTSRAVAIFWPFEDACIL</sequence>
<feature type="active site" evidence="6">
    <location>
        <position position="38"/>
    </location>
</feature>
<evidence type="ECO:0000313" key="10">
    <source>
        <dbReference type="Proteomes" id="UP000824078"/>
    </source>
</evidence>
<dbReference type="CDD" id="cd06530">
    <property type="entry name" value="S26_SPase_I"/>
    <property type="match status" value="1"/>
</dbReference>
<evidence type="ECO:0000256" key="4">
    <source>
        <dbReference type="ARBA" id="ARBA00013208"/>
    </source>
</evidence>
<dbReference type="PANTHER" id="PTHR43390">
    <property type="entry name" value="SIGNAL PEPTIDASE I"/>
    <property type="match status" value="1"/>
</dbReference>
<keyword evidence="5 7" id="KW-0378">Hydrolase</keyword>
<feature type="domain" description="Peptidase S26" evidence="8">
    <location>
        <begin position="9"/>
        <end position="171"/>
    </location>
</feature>
<dbReference type="InterPro" id="IPR036286">
    <property type="entry name" value="LexA/Signal_pep-like_sf"/>
</dbReference>
<evidence type="ECO:0000256" key="3">
    <source>
        <dbReference type="ARBA" id="ARBA00009370"/>
    </source>
</evidence>
<comment type="subcellular location">
    <subcellularLocation>
        <location evidence="2">Cell membrane</location>
        <topology evidence="2">Single-pass type II membrane protein</topology>
    </subcellularLocation>
    <subcellularLocation>
        <location evidence="7">Membrane</location>
        <topology evidence="7">Single-pass type II membrane protein</topology>
    </subcellularLocation>
</comment>
<proteinExistence type="inferred from homology"/>
<accession>A0A9D1HYU2</accession>
<dbReference type="EC" id="3.4.21.89" evidence="4 7"/>
<evidence type="ECO:0000259" key="8">
    <source>
        <dbReference type="Pfam" id="PF10502"/>
    </source>
</evidence>
<gene>
    <name evidence="9" type="primary">lepB</name>
    <name evidence="9" type="ORF">IAD17_02475</name>
</gene>
<evidence type="ECO:0000313" key="9">
    <source>
        <dbReference type="EMBL" id="HIU23775.1"/>
    </source>
</evidence>
<dbReference type="SUPFAM" id="SSF51306">
    <property type="entry name" value="LexA/Signal peptidase"/>
    <property type="match status" value="1"/>
</dbReference>